<dbReference type="OrthoDB" id="5587008at2"/>
<dbReference type="Proteomes" id="UP000031197">
    <property type="component" value="Unassembled WGS sequence"/>
</dbReference>
<evidence type="ECO:0000313" key="3">
    <source>
        <dbReference type="Proteomes" id="UP000031197"/>
    </source>
</evidence>
<keyword evidence="1" id="KW-1133">Transmembrane helix</keyword>
<dbReference type="RefSeq" id="WP_039222503.1">
    <property type="nucleotide sequence ID" value="NZ_JWLW01000056.1"/>
</dbReference>
<evidence type="ECO:0000313" key="2">
    <source>
        <dbReference type="EMBL" id="KHT46358.1"/>
    </source>
</evidence>
<keyword evidence="1" id="KW-0812">Transmembrane</keyword>
<reference evidence="2 3" key="1">
    <citation type="submission" date="2014-12" db="EMBL/GenBank/DDBJ databases">
        <title>Genome sequencing of Alteromonas marina AD001.</title>
        <authorList>
            <person name="Adrian T.G.S."/>
            <person name="Chan K.G."/>
        </authorList>
    </citation>
    <scope>NUCLEOTIDE SEQUENCE [LARGE SCALE GENOMIC DNA]</scope>
    <source>
        <strain evidence="2 3">AD001</strain>
    </source>
</reference>
<sequence>MARISQRAMNNVVIIAMLIMIALFNLDSLLPKKNTIQTRSLLPEEAYVLKIEHDNNSLERIGQQWRQKGPYTGLTVTPDEQFSHWQRAMLYPAAEVPESVMNTQPYIVVVWLAGKNNGNVYAIYPNTSPVVIKFENNWYTLTNTDLDKLLPWTL</sequence>
<keyword evidence="3" id="KW-1185">Reference proteome</keyword>
<name>A0A0B3Y7U8_9ALTE</name>
<evidence type="ECO:0000256" key="1">
    <source>
        <dbReference type="SAM" id="Phobius"/>
    </source>
</evidence>
<accession>A0A0B3Y7U8</accession>
<keyword evidence="1" id="KW-0472">Membrane</keyword>
<protein>
    <submittedName>
        <fullName evidence="2">Uncharacterized protein</fullName>
    </submittedName>
</protein>
<feature type="transmembrane region" description="Helical" evidence="1">
    <location>
        <begin position="12"/>
        <end position="30"/>
    </location>
</feature>
<gene>
    <name evidence="2" type="ORF">RJ41_14935</name>
</gene>
<proteinExistence type="predicted"/>
<comment type="caution">
    <text evidence="2">The sequence shown here is derived from an EMBL/GenBank/DDBJ whole genome shotgun (WGS) entry which is preliminary data.</text>
</comment>
<dbReference type="EMBL" id="JWLW01000056">
    <property type="protein sequence ID" value="KHT46358.1"/>
    <property type="molecule type" value="Genomic_DNA"/>
</dbReference>
<organism evidence="2 3">
    <name type="scientific">Alteromonas marina</name>
    <dbReference type="NCBI Taxonomy" id="203795"/>
    <lineage>
        <taxon>Bacteria</taxon>
        <taxon>Pseudomonadati</taxon>
        <taxon>Pseudomonadota</taxon>
        <taxon>Gammaproteobacteria</taxon>
        <taxon>Alteromonadales</taxon>
        <taxon>Alteromonadaceae</taxon>
        <taxon>Alteromonas/Salinimonas group</taxon>
        <taxon>Alteromonas</taxon>
    </lineage>
</organism>
<dbReference type="AlphaFoldDB" id="A0A0B3Y7U8"/>